<dbReference type="InterPro" id="IPR037171">
    <property type="entry name" value="NagB/RpiA_transferase-like"/>
</dbReference>
<dbReference type="InterPro" id="IPR004165">
    <property type="entry name" value="CoA_trans_fam_I"/>
</dbReference>
<dbReference type="PANTHER" id="PTHR43293:SF3">
    <property type="entry name" value="CHOLESTEROL RING-CLEAVING HYDROLASE IPDB SUBUNIT"/>
    <property type="match status" value="1"/>
</dbReference>
<dbReference type="PaxDb" id="589924-Ferp_1164"/>
<keyword evidence="1" id="KW-0808">Transferase</keyword>
<dbReference type="OrthoDB" id="301771at2157"/>
<dbReference type="Proteomes" id="UP000002613">
    <property type="component" value="Chromosome"/>
</dbReference>
<dbReference type="eggNOG" id="arCOG01987">
    <property type="taxonomic scope" value="Archaea"/>
</dbReference>
<sequence length="261" mass="29044">MVVMSLEEAAERVKDGSLICLSGNLLYRIPAAFVRELARQGKKDLRVMKTAGGYDVDLLCGLGCAKEVIAGFVSFEAFGLAKNFRKAVEEGRVKYSENTCYTVIAALRAAAYGIPFIPIADISKSYFVKERGFKFVENPYGGGKVLTVPAIKPEFAIIHVQKADEDGNALIYGPWFEDVLMARAAEKIILTTEMIVPKEDLRRDIDAVWIPSYKVVAVVEVPKGAYPGACPPYYDPDFEMMEKYANLDEEGLKKHIWEVRP</sequence>
<dbReference type="GeneID" id="8778676"/>
<dbReference type="STRING" id="589924.Ferp_1164"/>
<dbReference type="AlphaFoldDB" id="D3RXW0"/>
<dbReference type="Gene3D" id="3.40.1080.10">
    <property type="entry name" value="Glutaconate Coenzyme A-transferase"/>
    <property type="match status" value="1"/>
</dbReference>
<protein>
    <submittedName>
        <fullName evidence="1">Coenzyme A transferase</fullName>
    </submittedName>
</protein>
<reference evidence="1 2" key="2">
    <citation type="journal article" date="2011" name="Stand. Genomic Sci.">
        <title>Complete genome sequence of Ferroglobus placidus AEDII12DO.</title>
        <authorList>
            <person name="Anderson I."/>
            <person name="Risso C."/>
            <person name="Holmes D."/>
            <person name="Lucas S."/>
            <person name="Copeland A."/>
            <person name="Lapidus A."/>
            <person name="Cheng J.F."/>
            <person name="Bruce D."/>
            <person name="Goodwin L."/>
            <person name="Pitluck S."/>
            <person name="Saunders E."/>
            <person name="Brettin T."/>
            <person name="Detter J.C."/>
            <person name="Han C."/>
            <person name="Tapia R."/>
            <person name="Larimer F."/>
            <person name="Land M."/>
            <person name="Hauser L."/>
            <person name="Woyke T."/>
            <person name="Lovley D."/>
            <person name="Kyrpides N."/>
            <person name="Ivanova N."/>
        </authorList>
    </citation>
    <scope>NUCLEOTIDE SEQUENCE [LARGE SCALE GENOMIC DNA]</scope>
    <source>
        <strain evidence="2">DSM 10642 / AEDII12DO</strain>
    </source>
</reference>
<dbReference type="Pfam" id="PF01144">
    <property type="entry name" value="CoA_trans"/>
    <property type="match status" value="1"/>
</dbReference>
<gene>
    <name evidence="1" type="ordered locus">Ferp_1164</name>
</gene>
<proteinExistence type="predicted"/>
<dbReference type="HOGENOM" id="CLU_049557_0_0_2"/>
<evidence type="ECO:0000313" key="2">
    <source>
        <dbReference type="Proteomes" id="UP000002613"/>
    </source>
</evidence>
<dbReference type="Gene3D" id="3.30.30.40">
    <property type="match status" value="1"/>
</dbReference>
<dbReference type="RefSeq" id="WP_012965666.1">
    <property type="nucleotide sequence ID" value="NC_013849.1"/>
</dbReference>
<reference evidence="2" key="1">
    <citation type="submission" date="2010-02" db="EMBL/GenBank/DDBJ databases">
        <title>Complete sequence of Ferroglobus placidus DSM 10642.</title>
        <authorList>
            <consortium name="US DOE Joint Genome Institute"/>
            <person name="Lucas S."/>
            <person name="Copeland A."/>
            <person name="Lapidus A."/>
            <person name="Cheng J.-F."/>
            <person name="Bruce D."/>
            <person name="Goodwin L."/>
            <person name="Pitluck S."/>
            <person name="Saunders E."/>
            <person name="Brettin T."/>
            <person name="Detter J.C."/>
            <person name="Han C."/>
            <person name="Tapia R."/>
            <person name="Larimer F."/>
            <person name="Land M."/>
            <person name="Hauser L."/>
            <person name="Kyrpides N."/>
            <person name="Ivanova N."/>
            <person name="Holmes D."/>
            <person name="Lovley D."/>
            <person name="Kyrpides N."/>
            <person name="Anderson I.J."/>
            <person name="Woyke T."/>
        </authorList>
    </citation>
    <scope>NUCLEOTIDE SEQUENCE [LARGE SCALE GENOMIC DNA]</scope>
    <source>
        <strain evidence="2">DSM 10642 / AEDII12DO</strain>
    </source>
</reference>
<dbReference type="PANTHER" id="PTHR43293">
    <property type="entry name" value="ACETATE COA-TRANSFERASE YDIF"/>
    <property type="match status" value="1"/>
</dbReference>
<evidence type="ECO:0000313" key="1">
    <source>
        <dbReference type="EMBL" id="ADC65323.1"/>
    </source>
</evidence>
<accession>D3RXW0</accession>
<dbReference type="EMBL" id="CP001899">
    <property type="protein sequence ID" value="ADC65323.1"/>
    <property type="molecule type" value="Genomic_DNA"/>
</dbReference>
<organism evidence="1 2">
    <name type="scientific">Ferroglobus placidus (strain DSM 10642 / AEDII12DO)</name>
    <dbReference type="NCBI Taxonomy" id="589924"/>
    <lineage>
        <taxon>Archaea</taxon>
        <taxon>Methanobacteriati</taxon>
        <taxon>Methanobacteriota</taxon>
        <taxon>Archaeoglobi</taxon>
        <taxon>Archaeoglobales</taxon>
        <taxon>Archaeoglobaceae</taxon>
        <taxon>Ferroglobus</taxon>
    </lineage>
</organism>
<dbReference type="GO" id="GO:0008410">
    <property type="term" value="F:CoA-transferase activity"/>
    <property type="evidence" value="ECO:0007669"/>
    <property type="project" value="InterPro"/>
</dbReference>
<name>D3RXW0_FERPA</name>
<dbReference type="KEGG" id="fpl:Ferp_1164"/>
<dbReference type="SUPFAM" id="SSF100950">
    <property type="entry name" value="NagB/RpiA/CoA transferase-like"/>
    <property type="match status" value="1"/>
</dbReference>
<dbReference type="SMART" id="SM00882">
    <property type="entry name" value="CoA_trans"/>
    <property type="match status" value="1"/>
</dbReference>
<keyword evidence="2" id="KW-1185">Reference proteome</keyword>